<protein>
    <recommendedName>
        <fullName evidence="5">GP-PDE domain-containing protein</fullName>
    </recommendedName>
</protein>
<dbReference type="InterPro" id="IPR051578">
    <property type="entry name" value="GDPD"/>
</dbReference>
<keyword evidence="2" id="KW-0378">Hydrolase</keyword>
<sequence length="965" mass="108908">MKFGRTLHTHQIPHWADHYLDYNGLKQNIKNLKSPSMEDGYASIIPVILEDSRLKYFYSEAYYVTVDQVLELTMGSGRAAKENWELGDPRELRFHLGVFWTSKCSLMLEEYDVVDGKMVYRAIQHDNVPAMDAWLEEYRLLGSARKYDPVEGQHLTTVMVRIISTICYQRTSTKALEAVVDSEQLSHYTRGDDDLRMFRHFFARFDTNVKALLTRDPVTERSPIYYVAKHGPSDVCHLLLDHLQDSMCIQDQRLSASDSILLEDSLGDSPLKLAISCGHKEVADQLLSFLVRNECLEAENWRSASGPLLAMAIGVHSEILNQLLAARPNINHQNKDEETALYIAARSGNVEIVRELLIREAKVEMAEKGRGWTPLIIAVVEGHMPVVDLLLEARATPANKDHLGWTALDHAAFRGHVSLSRRLRQLTSNISPDYMTLPSTINACHAPHIARAGSKCVILVNPGSLNSKKGSKFIDLDQTTNERAAVSQIGLQVQVSLLNEHSPRYEVDLPILEDMTNNPWHFRTTDPDSAKLLFRLRRETIIEKEFRMEDHGSAVALLANIQHGLGTTRESLIRDYTIPIYSTTNGESIGTVTFTILIVRPFLHPKTSLPPKNTLWKGNRTKVVGHRGLGQNTLNPGRLPIGENTALSFRTAMELGADWVEFMHISKSQSPRRTEYTLQRPRSFSLGSHDDPRSTHLIKQLRNAFEFKAKGFKANTRGNYIHEPFLTLDDLLCQTPDSLGLNIEIKYPMLFEAADDWKPDILAIEANLFVDAILLTILSHPSHHHRPIMFSTFSPEICILLSLKQDLFPIFFLNDSANFPTGDTRASSLQEAIRFADTWGLDGIVMASETFVYAPGLISVAKGRGLVTASYGALNNEPECAKVQADAGLDIIIVDAVRLIAEALRGNEEGRIERKMRSQDSTDVFFHTHLAFKMRRFQRIYDVVEPVEEYRPGVIIQCTFMTSFI</sequence>
<dbReference type="SMART" id="SM00248">
    <property type="entry name" value="ANK"/>
    <property type="match status" value="6"/>
</dbReference>
<dbReference type="Proteomes" id="UP000325780">
    <property type="component" value="Unassembled WGS sequence"/>
</dbReference>
<dbReference type="InterPro" id="IPR004331">
    <property type="entry name" value="SPX_dom"/>
</dbReference>
<dbReference type="Gene3D" id="1.25.40.20">
    <property type="entry name" value="Ankyrin repeat-containing domain"/>
    <property type="match status" value="1"/>
</dbReference>
<dbReference type="Gene3D" id="3.20.20.190">
    <property type="entry name" value="Phosphatidylinositol (PI) phosphodiesterase"/>
    <property type="match status" value="1"/>
</dbReference>
<dbReference type="PROSITE" id="PS50088">
    <property type="entry name" value="ANK_REPEAT"/>
    <property type="match status" value="2"/>
</dbReference>
<keyword evidence="1" id="KW-0677">Repeat</keyword>
<evidence type="ECO:0000313" key="7">
    <source>
        <dbReference type="Proteomes" id="UP000325780"/>
    </source>
</evidence>
<feature type="domain" description="GP-PDE" evidence="5">
    <location>
        <begin position="621"/>
        <end position="904"/>
    </location>
</feature>
<dbReference type="GO" id="GO:0047389">
    <property type="term" value="F:glycerophosphocholine phosphodiesterase activity"/>
    <property type="evidence" value="ECO:0007669"/>
    <property type="project" value="TreeGrafter"/>
</dbReference>
<dbReference type="AlphaFoldDB" id="A0A5N6TDE0"/>
<dbReference type="Pfam" id="PF03105">
    <property type="entry name" value="SPX"/>
    <property type="match status" value="1"/>
</dbReference>
<reference evidence="6 7" key="1">
    <citation type="submission" date="2019-04" db="EMBL/GenBank/DDBJ databases">
        <title>Friends and foes A comparative genomics study of 23 Aspergillus species from section Flavi.</title>
        <authorList>
            <consortium name="DOE Joint Genome Institute"/>
            <person name="Kjaerbolling I."/>
            <person name="Vesth T."/>
            <person name="Frisvad J.C."/>
            <person name="Nybo J.L."/>
            <person name="Theobald S."/>
            <person name="Kildgaard S."/>
            <person name="Isbrandt T."/>
            <person name="Kuo A."/>
            <person name="Sato A."/>
            <person name="Lyhne E.K."/>
            <person name="Kogle M.E."/>
            <person name="Wiebenga A."/>
            <person name="Kun R.S."/>
            <person name="Lubbers R.J."/>
            <person name="Makela M.R."/>
            <person name="Barry K."/>
            <person name="Chovatia M."/>
            <person name="Clum A."/>
            <person name="Daum C."/>
            <person name="Haridas S."/>
            <person name="He G."/>
            <person name="LaButti K."/>
            <person name="Lipzen A."/>
            <person name="Mondo S."/>
            <person name="Riley R."/>
            <person name="Salamov A."/>
            <person name="Simmons B.A."/>
            <person name="Magnuson J.K."/>
            <person name="Henrissat B."/>
            <person name="Mortensen U.H."/>
            <person name="Larsen T.O."/>
            <person name="Devries R.P."/>
            <person name="Grigoriev I.V."/>
            <person name="Machida M."/>
            <person name="Baker S.E."/>
            <person name="Andersen M.R."/>
        </authorList>
    </citation>
    <scope>NUCLEOTIDE SEQUENCE [LARGE SCALE GENOMIC DNA]</scope>
    <source>
        <strain evidence="6 7">IBT 18842</strain>
    </source>
</reference>
<dbReference type="CDD" id="cd14447">
    <property type="entry name" value="SPX"/>
    <property type="match status" value="1"/>
</dbReference>
<keyword evidence="7" id="KW-1185">Reference proteome</keyword>
<dbReference type="InterPro" id="IPR002110">
    <property type="entry name" value="Ankyrin_rpt"/>
</dbReference>
<evidence type="ECO:0000256" key="2">
    <source>
        <dbReference type="ARBA" id="ARBA00022801"/>
    </source>
</evidence>
<dbReference type="PANTHER" id="PTHR22958:SF1">
    <property type="entry name" value="GLYCEROPHOSPHOCHOLINE PHOSPHODIESTERASE GPCPD1"/>
    <property type="match status" value="1"/>
</dbReference>
<evidence type="ECO:0000256" key="3">
    <source>
        <dbReference type="ARBA" id="ARBA00023043"/>
    </source>
</evidence>
<evidence type="ECO:0000256" key="4">
    <source>
        <dbReference type="PROSITE-ProRule" id="PRU00023"/>
    </source>
</evidence>
<dbReference type="Pfam" id="PF12796">
    <property type="entry name" value="Ank_2"/>
    <property type="match status" value="1"/>
</dbReference>
<dbReference type="SUPFAM" id="SSF51695">
    <property type="entry name" value="PLC-like phosphodiesterases"/>
    <property type="match status" value="1"/>
</dbReference>
<proteinExistence type="predicted"/>
<dbReference type="Pfam" id="PF25329">
    <property type="entry name" value="C2_GDE1"/>
    <property type="match status" value="1"/>
</dbReference>
<dbReference type="EMBL" id="ML742548">
    <property type="protein sequence ID" value="KAE8144373.1"/>
    <property type="molecule type" value="Genomic_DNA"/>
</dbReference>
<dbReference type="Pfam" id="PF03009">
    <property type="entry name" value="GDPD"/>
    <property type="match status" value="1"/>
</dbReference>
<dbReference type="InterPro" id="IPR036770">
    <property type="entry name" value="Ankyrin_rpt-contain_sf"/>
</dbReference>
<evidence type="ECO:0000259" key="5">
    <source>
        <dbReference type="PROSITE" id="PS51704"/>
    </source>
</evidence>
<feature type="repeat" description="ANK" evidence="4">
    <location>
        <begin position="336"/>
        <end position="368"/>
    </location>
</feature>
<dbReference type="InterPro" id="IPR057506">
    <property type="entry name" value="C2_GPCPD1"/>
</dbReference>
<dbReference type="PROSITE" id="PS50297">
    <property type="entry name" value="ANK_REP_REGION"/>
    <property type="match status" value="2"/>
</dbReference>
<dbReference type="InterPro" id="IPR017946">
    <property type="entry name" value="PLC-like_Pdiesterase_TIM-brl"/>
</dbReference>
<dbReference type="OrthoDB" id="4526541at2759"/>
<dbReference type="InterPro" id="IPR030395">
    <property type="entry name" value="GP_PDE_dom"/>
</dbReference>
<dbReference type="SUPFAM" id="SSF48403">
    <property type="entry name" value="Ankyrin repeat"/>
    <property type="match status" value="1"/>
</dbReference>
<accession>A0A5N6TDE0</accession>
<gene>
    <name evidence="6" type="ORF">BDV25DRAFT_145691</name>
</gene>
<feature type="repeat" description="ANK" evidence="4">
    <location>
        <begin position="370"/>
        <end position="402"/>
    </location>
</feature>
<dbReference type="GO" id="GO:0046475">
    <property type="term" value="P:glycerophospholipid catabolic process"/>
    <property type="evidence" value="ECO:0007669"/>
    <property type="project" value="TreeGrafter"/>
</dbReference>
<keyword evidence="3 4" id="KW-0040">ANK repeat</keyword>
<evidence type="ECO:0000313" key="6">
    <source>
        <dbReference type="EMBL" id="KAE8144373.1"/>
    </source>
</evidence>
<dbReference type="PANTHER" id="PTHR22958">
    <property type="entry name" value="GLYCEROPHOSPHORYL DIESTER PHOSPHODIESTERASE"/>
    <property type="match status" value="1"/>
</dbReference>
<evidence type="ECO:0000256" key="1">
    <source>
        <dbReference type="ARBA" id="ARBA00022737"/>
    </source>
</evidence>
<name>A0A5N6TDE0_ASPAV</name>
<organism evidence="6 7">
    <name type="scientific">Aspergillus avenaceus</name>
    <dbReference type="NCBI Taxonomy" id="36643"/>
    <lineage>
        <taxon>Eukaryota</taxon>
        <taxon>Fungi</taxon>
        <taxon>Dikarya</taxon>
        <taxon>Ascomycota</taxon>
        <taxon>Pezizomycotina</taxon>
        <taxon>Eurotiomycetes</taxon>
        <taxon>Eurotiomycetidae</taxon>
        <taxon>Eurotiales</taxon>
        <taxon>Aspergillaceae</taxon>
        <taxon>Aspergillus</taxon>
        <taxon>Aspergillus subgen. Circumdati</taxon>
    </lineage>
</organism>
<dbReference type="PROSITE" id="PS51704">
    <property type="entry name" value="GP_PDE"/>
    <property type="match status" value="1"/>
</dbReference>